<name>A0A1S2Q6B5_9ACTN</name>
<organism evidence="2 3">
    <name type="scientific">Streptomyces monashensis</name>
    <dbReference type="NCBI Taxonomy" id="1678012"/>
    <lineage>
        <taxon>Bacteria</taxon>
        <taxon>Bacillati</taxon>
        <taxon>Actinomycetota</taxon>
        <taxon>Actinomycetes</taxon>
        <taxon>Kitasatosporales</taxon>
        <taxon>Streptomycetaceae</taxon>
        <taxon>Streptomyces</taxon>
    </lineage>
</organism>
<gene>
    <name evidence="2" type="ORF">BIV23_26565</name>
</gene>
<dbReference type="Proteomes" id="UP000179642">
    <property type="component" value="Unassembled WGS sequence"/>
</dbReference>
<proteinExistence type="predicted"/>
<evidence type="ECO:0000313" key="2">
    <source>
        <dbReference type="EMBL" id="OIK01293.1"/>
    </source>
</evidence>
<sequence>MWFRGRLIGRAVTWVFAPLHSTGEEPEEPDDPDVVPLPPVRVPPDVPAGVWVRVADVPADVFPAALSGVGAALAVGDTDREAPRPTSPSRPHRTR</sequence>
<dbReference type="AlphaFoldDB" id="A0A1S2Q6B5"/>
<evidence type="ECO:0000313" key="3">
    <source>
        <dbReference type="Proteomes" id="UP000179642"/>
    </source>
</evidence>
<dbReference type="RefSeq" id="WP_342746382.1">
    <property type="nucleotide sequence ID" value="NZ_MLYO01000045.1"/>
</dbReference>
<keyword evidence="3" id="KW-1185">Reference proteome</keyword>
<feature type="region of interest" description="Disordered" evidence="1">
    <location>
        <begin position="73"/>
        <end position="95"/>
    </location>
</feature>
<accession>A0A1S2Q6B5</accession>
<dbReference type="EMBL" id="MLYO01000045">
    <property type="protein sequence ID" value="OIK01293.1"/>
    <property type="molecule type" value="Genomic_DNA"/>
</dbReference>
<reference evidence="2 3" key="1">
    <citation type="submission" date="2016-10" db="EMBL/GenBank/DDBJ databases">
        <title>Genome sequence of Streptomyces sp. MUSC 1.</title>
        <authorList>
            <person name="Lee L.-H."/>
            <person name="Ser H.-L."/>
            <person name="Law J.W.-F."/>
        </authorList>
    </citation>
    <scope>NUCLEOTIDE SEQUENCE [LARGE SCALE GENOMIC DNA]</scope>
    <source>
        <strain evidence="2 3">MUSC 1</strain>
    </source>
</reference>
<evidence type="ECO:0000256" key="1">
    <source>
        <dbReference type="SAM" id="MobiDB-lite"/>
    </source>
</evidence>
<protein>
    <submittedName>
        <fullName evidence="2">Uncharacterized protein</fullName>
    </submittedName>
</protein>
<comment type="caution">
    <text evidence="2">The sequence shown here is derived from an EMBL/GenBank/DDBJ whole genome shotgun (WGS) entry which is preliminary data.</text>
</comment>